<dbReference type="Proteomes" id="UP001558652">
    <property type="component" value="Unassembled WGS sequence"/>
</dbReference>
<organism evidence="1 2">
    <name type="scientific">Ranatra chinensis</name>
    <dbReference type="NCBI Taxonomy" id="642074"/>
    <lineage>
        <taxon>Eukaryota</taxon>
        <taxon>Metazoa</taxon>
        <taxon>Ecdysozoa</taxon>
        <taxon>Arthropoda</taxon>
        <taxon>Hexapoda</taxon>
        <taxon>Insecta</taxon>
        <taxon>Pterygota</taxon>
        <taxon>Neoptera</taxon>
        <taxon>Paraneoptera</taxon>
        <taxon>Hemiptera</taxon>
        <taxon>Heteroptera</taxon>
        <taxon>Panheteroptera</taxon>
        <taxon>Nepomorpha</taxon>
        <taxon>Nepidae</taxon>
        <taxon>Ranatrinae</taxon>
        <taxon>Ranatra</taxon>
    </lineage>
</organism>
<comment type="caution">
    <text evidence="1">The sequence shown here is derived from an EMBL/GenBank/DDBJ whole genome shotgun (WGS) entry which is preliminary data.</text>
</comment>
<dbReference type="AlphaFoldDB" id="A0ABD0YV94"/>
<dbReference type="EMBL" id="JBFDAA010000002">
    <property type="protein sequence ID" value="KAL1139780.1"/>
    <property type="molecule type" value="Genomic_DNA"/>
</dbReference>
<reference evidence="1 2" key="1">
    <citation type="submission" date="2024-07" db="EMBL/GenBank/DDBJ databases">
        <title>Chromosome-level genome assembly of the water stick insect Ranatra chinensis (Heteroptera: Nepidae).</title>
        <authorList>
            <person name="Liu X."/>
        </authorList>
    </citation>
    <scope>NUCLEOTIDE SEQUENCE [LARGE SCALE GENOMIC DNA]</scope>
    <source>
        <strain evidence="1">Cailab_2021Rc</strain>
        <tissue evidence="1">Muscle</tissue>
    </source>
</reference>
<sequence length="115" mass="12091">MYISITGCAERSEGRRSKERLDKLTLDISKAMREYLDGVGYVSRRQKRDVDDDLDTCVKTGAGVGGAMVAATAVAPNPVTAFFAAMAGLVAGTCALTKHVDGRSPSLNPGMIIGP</sequence>
<proteinExistence type="predicted"/>
<evidence type="ECO:0000313" key="1">
    <source>
        <dbReference type="EMBL" id="KAL1139780.1"/>
    </source>
</evidence>
<name>A0ABD0YV94_9HEMI</name>
<keyword evidence="2" id="KW-1185">Reference proteome</keyword>
<evidence type="ECO:0000313" key="2">
    <source>
        <dbReference type="Proteomes" id="UP001558652"/>
    </source>
</evidence>
<accession>A0ABD0YV94</accession>
<gene>
    <name evidence="1" type="ORF">AAG570_006757</name>
</gene>
<protein>
    <submittedName>
        <fullName evidence="1">Uncharacterized protein</fullName>
    </submittedName>
</protein>